<dbReference type="GO" id="GO:0016301">
    <property type="term" value="F:kinase activity"/>
    <property type="evidence" value="ECO:0007669"/>
    <property type="project" value="UniProtKB-KW"/>
</dbReference>
<dbReference type="InterPro" id="IPR046748">
    <property type="entry name" value="HipA_2"/>
</dbReference>
<evidence type="ECO:0000313" key="3">
    <source>
        <dbReference type="Proteomes" id="UP001596037"/>
    </source>
</evidence>
<proteinExistence type="predicted"/>
<dbReference type="Proteomes" id="UP001596037">
    <property type="component" value="Unassembled WGS sequence"/>
</dbReference>
<keyword evidence="2" id="KW-0418">Kinase</keyword>
<feature type="domain" description="HipA-like kinase" evidence="1">
    <location>
        <begin position="6"/>
        <end position="245"/>
    </location>
</feature>
<evidence type="ECO:0000313" key="2">
    <source>
        <dbReference type="EMBL" id="MFC5496276.1"/>
    </source>
</evidence>
<accession>A0ABW0N6H4</accession>
<protein>
    <submittedName>
        <fullName evidence="2">HipA family kinase</fullName>
    </submittedName>
</protein>
<organism evidence="2 3">
    <name type="scientific">Caenimonas terrae</name>
    <dbReference type="NCBI Taxonomy" id="696074"/>
    <lineage>
        <taxon>Bacteria</taxon>
        <taxon>Pseudomonadati</taxon>
        <taxon>Pseudomonadota</taxon>
        <taxon>Betaproteobacteria</taxon>
        <taxon>Burkholderiales</taxon>
        <taxon>Comamonadaceae</taxon>
        <taxon>Caenimonas</taxon>
    </lineage>
</organism>
<keyword evidence="2" id="KW-0808">Transferase</keyword>
<dbReference type="EMBL" id="JBHSMF010000002">
    <property type="protein sequence ID" value="MFC5496276.1"/>
    <property type="molecule type" value="Genomic_DNA"/>
</dbReference>
<name>A0ABW0N6H4_9BURK</name>
<gene>
    <name evidence="2" type="ORF">ACFPOE_01900</name>
</gene>
<evidence type="ECO:0000259" key="1">
    <source>
        <dbReference type="Pfam" id="PF20613"/>
    </source>
</evidence>
<keyword evidence="3" id="KW-1185">Reference proteome</keyword>
<dbReference type="Pfam" id="PF20613">
    <property type="entry name" value="HipA_2"/>
    <property type="match status" value="1"/>
</dbReference>
<sequence length="247" mass="27739">MQRIGITEVLERSEQGRTRPFLCRGDDDRTYWVKGKTAGRMGLAAEVLGFCLARELGLPVPEGIIAEVPIELIEAGLVLNPELADLGSGPAFGSLVVQATEFVFARVHDVSPELAEALAVFDWWIRNEDRTLTELGGNPNLLWEVPPHEGLVVIDHNLAFGEIDRVAFMQTHVFAEKLAEVSADFERRQYWAGKLTAALNCWDEACSYVPMEWGFIDQEQTIPSNLNLEDIRAKLQDCLNEEFWQIP</sequence>
<reference evidence="3" key="1">
    <citation type="journal article" date="2019" name="Int. J. Syst. Evol. Microbiol.">
        <title>The Global Catalogue of Microorganisms (GCM) 10K type strain sequencing project: providing services to taxonomists for standard genome sequencing and annotation.</title>
        <authorList>
            <consortium name="The Broad Institute Genomics Platform"/>
            <consortium name="The Broad Institute Genome Sequencing Center for Infectious Disease"/>
            <person name="Wu L."/>
            <person name="Ma J."/>
        </authorList>
    </citation>
    <scope>NUCLEOTIDE SEQUENCE [LARGE SCALE GENOMIC DNA]</scope>
    <source>
        <strain evidence="3">CCUG 57401</strain>
    </source>
</reference>
<comment type="caution">
    <text evidence="2">The sequence shown here is derived from an EMBL/GenBank/DDBJ whole genome shotgun (WGS) entry which is preliminary data.</text>
</comment>